<organism evidence="1 2">
    <name type="scientific">Serendipita vermifera MAFF 305830</name>
    <dbReference type="NCBI Taxonomy" id="933852"/>
    <lineage>
        <taxon>Eukaryota</taxon>
        <taxon>Fungi</taxon>
        <taxon>Dikarya</taxon>
        <taxon>Basidiomycota</taxon>
        <taxon>Agaricomycotina</taxon>
        <taxon>Agaricomycetes</taxon>
        <taxon>Sebacinales</taxon>
        <taxon>Serendipitaceae</taxon>
        <taxon>Serendipita</taxon>
    </lineage>
</organism>
<accession>A0A0C3AA01</accession>
<reference evidence="2" key="2">
    <citation type="submission" date="2015-01" db="EMBL/GenBank/DDBJ databases">
        <title>Evolutionary Origins and Diversification of the Mycorrhizal Mutualists.</title>
        <authorList>
            <consortium name="DOE Joint Genome Institute"/>
            <consortium name="Mycorrhizal Genomics Consortium"/>
            <person name="Kohler A."/>
            <person name="Kuo A."/>
            <person name="Nagy L.G."/>
            <person name="Floudas D."/>
            <person name="Copeland A."/>
            <person name="Barry K.W."/>
            <person name="Cichocki N."/>
            <person name="Veneault-Fourrey C."/>
            <person name="LaButti K."/>
            <person name="Lindquist E.A."/>
            <person name="Lipzen A."/>
            <person name="Lundell T."/>
            <person name="Morin E."/>
            <person name="Murat C."/>
            <person name="Riley R."/>
            <person name="Ohm R."/>
            <person name="Sun H."/>
            <person name="Tunlid A."/>
            <person name="Henrissat B."/>
            <person name="Grigoriev I.V."/>
            <person name="Hibbett D.S."/>
            <person name="Martin F."/>
        </authorList>
    </citation>
    <scope>NUCLEOTIDE SEQUENCE [LARGE SCALE GENOMIC DNA]</scope>
    <source>
        <strain evidence="2">MAFF 305830</strain>
    </source>
</reference>
<dbReference type="EMBL" id="KN824382">
    <property type="protein sequence ID" value="KIM21470.1"/>
    <property type="molecule type" value="Genomic_DNA"/>
</dbReference>
<name>A0A0C3AA01_SERVB</name>
<gene>
    <name evidence="1" type="ORF">M408DRAFT_12548</name>
</gene>
<proteinExistence type="predicted"/>
<evidence type="ECO:0000313" key="1">
    <source>
        <dbReference type="EMBL" id="KIM21470.1"/>
    </source>
</evidence>
<dbReference type="Proteomes" id="UP000054097">
    <property type="component" value="Unassembled WGS sequence"/>
</dbReference>
<sequence length="173" mass="19093">MPKFRYLVTLENDAVGQSIPIPDGKSLDSLSAELEDRGIKNFTITILDHPVTPASAPSPACSELYNAVVNLLPKPLNTAMKHMGRDQKAVIDHILGTYGYTPHTPHSRLVQIGKRLVGPNGSICLIVPTTKRKGVRSITCRLNHDCGKTFEGKKLHQKFAGHLRKFYLDQARA</sequence>
<reference evidence="1 2" key="1">
    <citation type="submission" date="2014-04" db="EMBL/GenBank/DDBJ databases">
        <authorList>
            <consortium name="DOE Joint Genome Institute"/>
            <person name="Kuo A."/>
            <person name="Zuccaro A."/>
            <person name="Kohler A."/>
            <person name="Nagy L.G."/>
            <person name="Floudas D."/>
            <person name="Copeland A."/>
            <person name="Barry K.W."/>
            <person name="Cichocki N."/>
            <person name="Veneault-Fourrey C."/>
            <person name="LaButti K."/>
            <person name="Lindquist E.A."/>
            <person name="Lipzen A."/>
            <person name="Lundell T."/>
            <person name="Morin E."/>
            <person name="Murat C."/>
            <person name="Sun H."/>
            <person name="Tunlid A."/>
            <person name="Henrissat B."/>
            <person name="Grigoriev I.V."/>
            <person name="Hibbett D.S."/>
            <person name="Martin F."/>
            <person name="Nordberg H.P."/>
            <person name="Cantor M.N."/>
            <person name="Hua S.X."/>
        </authorList>
    </citation>
    <scope>NUCLEOTIDE SEQUENCE [LARGE SCALE GENOMIC DNA]</scope>
    <source>
        <strain evidence="1 2">MAFF 305830</strain>
    </source>
</reference>
<keyword evidence="2" id="KW-1185">Reference proteome</keyword>
<dbReference type="HOGENOM" id="CLU_1548556_0_0_1"/>
<protein>
    <submittedName>
        <fullName evidence="1">Uncharacterized protein</fullName>
    </submittedName>
</protein>
<evidence type="ECO:0000313" key="2">
    <source>
        <dbReference type="Proteomes" id="UP000054097"/>
    </source>
</evidence>
<dbReference type="AlphaFoldDB" id="A0A0C3AA01"/>